<keyword evidence="3" id="KW-1185">Reference proteome</keyword>
<dbReference type="EMBL" id="KK914235">
    <property type="protein sequence ID" value="KDP45117.1"/>
    <property type="molecule type" value="Genomic_DNA"/>
</dbReference>
<evidence type="ECO:0000313" key="2">
    <source>
        <dbReference type="EMBL" id="KDP45117.1"/>
    </source>
</evidence>
<dbReference type="Proteomes" id="UP000027138">
    <property type="component" value="Unassembled WGS sequence"/>
</dbReference>
<evidence type="ECO:0000313" key="3">
    <source>
        <dbReference type="Proteomes" id="UP000027138"/>
    </source>
</evidence>
<feature type="region of interest" description="Disordered" evidence="1">
    <location>
        <begin position="1"/>
        <end position="25"/>
    </location>
</feature>
<organism evidence="2 3">
    <name type="scientific">Jatropha curcas</name>
    <name type="common">Barbados nut</name>
    <dbReference type="NCBI Taxonomy" id="180498"/>
    <lineage>
        <taxon>Eukaryota</taxon>
        <taxon>Viridiplantae</taxon>
        <taxon>Streptophyta</taxon>
        <taxon>Embryophyta</taxon>
        <taxon>Tracheophyta</taxon>
        <taxon>Spermatophyta</taxon>
        <taxon>Magnoliopsida</taxon>
        <taxon>eudicotyledons</taxon>
        <taxon>Gunneridae</taxon>
        <taxon>Pentapetalae</taxon>
        <taxon>rosids</taxon>
        <taxon>fabids</taxon>
        <taxon>Malpighiales</taxon>
        <taxon>Euphorbiaceae</taxon>
        <taxon>Crotonoideae</taxon>
        <taxon>Jatropheae</taxon>
        <taxon>Jatropha</taxon>
    </lineage>
</organism>
<gene>
    <name evidence="2" type="ORF">JCGZ_17449</name>
</gene>
<sequence>MVVGEAASEKIRSQTPAKDKCRRKSEGTGLVALLSRSERNRSSLRLVWQVNDDGEGECGATPLTGVKLESSDLAGVTRETRREKRAIDRNRSSLSCLRGNNRRRNAEVGGRWNC</sequence>
<accession>A0A067L9M4</accession>
<reference evidence="2 3" key="1">
    <citation type="journal article" date="2014" name="PLoS ONE">
        <title>Global Analysis of Gene Expression Profiles in Physic Nut (Jatropha curcas L.) Seedlings Exposed to Salt Stress.</title>
        <authorList>
            <person name="Zhang L."/>
            <person name="Zhang C."/>
            <person name="Wu P."/>
            <person name="Chen Y."/>
            <person name="Li M."/>
            <person name="Jiang H."/>
            <person name="Wu G."/>
        </authorList>
    </citation>
    <scope>NUCLEOTIDE SEQUENCE [LARGE SCALE GENOMIC DNA]</scope>
    <source>
        <strain evidence="3">cv. GZQX0401</strain>
        <tissue evidence="2">Young leaves</tissue>
    </source>
</reference>
<name>A0A067L9M4_JATCU</name>
<dbReference type="AlphaFoldDB" id="A0A067L9M4"/>
<evidence type="ECO:0000256" key="1">
    <source>
        <dbReference type="SAM" id="MobiDB-lite"/>
    </source>
</evidence>
<proteinExistence type="predicted"/>
<protein>
    <submittedName>
        <fullName evidence="2">Uncharacterized protein</fullName>
    </submittedName>
</protein>